<dbReference type="Proteomes" id="UP000011991">
    <property type="component" value="Unassembled WGS sequence"/>
</dbReference>
<organism evidence="2 3">
    <name type="scientific">Rhodopirellula maiorica SM1</name>
    <dbReference type="NCBI Taxonomy" id="1265738"/>
    <lineage>
        <taxon>Bacteria</taxon>
        <taxon>Pseudomonadati</taxon>
        <taxon>Planctomycetota</taxon>
        <taxon>Planctomycetia</taxon>
        <taxon>Pirellulales</taxon>
        <taxon>Pirellulaceae</taxon>
        <taxon>Novipirellula</taxon>
    </lineage>
</organism>
<dbReference type="AlphaFoldDB" id="M5RVA3"/>
<evidence type="ECO:0000313" key="3">
    <source>
        <dbReference type="Proteomes" id="UP000011991"/>
    </source>
</evidence>
<evidence type="ECO:0000313" key="2">
    <source>
        <dbReference type="EMBL" id="EMI17879.1"/>
    </source>
</evidence>
<accession>M5RVA3</accession>
<dbReference type="RefSeq" id="WP_008702630.1">
    <property type="nucleotide sequence ID" value="NZ_ANOG01000738.1"/>
</dbReference>
<evidence type="ECO:0000256" key="1">
    <source>
        <dbReference type="SAM" id="MobiDB-lite"/>
    </source>
</evidence>
<keyword evidence="3" id="KW-1185">Reference proteome</keyword>
<name>M5RVA3_9BACT</name>
<comment type="caution">
    <text evidence="2">The sequence shown here is derived from an EMBL/GenBank/DDBJ whole genome shotgun (WGS) entry which is preliminary data.</text>
</comment>
<dbReference type="OrthoDB" id="240747at2"/>
<feature type="compositionally biased region" description="Basic and acidic residues" evidence="1">
    <location>
        <begin position="36"/>
        <end position="46"/>
    </location>
</feature>
<sequence>MFSQTQDLLSRQINPEKIRALEEDMITAQENGGRLPAEKEDEDKAQAVDTTKVVEEAPASETP</sequence>
<feature type="region of interest" description="Disordered" evidence="1">
    <location>
        <begin position="28"/>
        <end position="63"/>
    </location>
</feature>
<dbReference type="PATRIC" id="fig|1265738.3.peg.5257"/>
<gene>
    <name evidence="2" type="ORF">RMSM_05232</name>
</gene>
<protein>
    <submittedName>
        <fullName evidence="2">Uncharacterized protein</fullName>
    </submittedName>
</protein>
<proteinExistence type="predicted"/>
<dbReference type="EMBL" id="ANOG01000738">
    <property type="protein sequence ID" value="EMI17879.1"/>
    <property type="molecule type" value="Genomic_DNA"/>
</dbReference>
<reference evidence="2 3" key="1">
    <citation type="journal article" date="2013" name="Mar. Genomics">
        <title>Expression of sulfatases in Rhodopirellula baltica and the diversity of sulfatases in the genus Rhodopirellula.</title>
        <authorList>
            <person name="Wegner C.E."/>
            <person name="Richter-Heitmann T."/>
            <person name="Klindworth A."/>
            <person name="Klockow C."/>
            <person name="Richter M."/>
            <person name="Achstetter T."/>
            <person name="Glockner F.O."/>
            <person name="Harder J."/>
        </authorList>
    </citation>
    <scope>NUCLEOTIDE SEQUENCE [LARGE SCALE GENOMIC DNA]</scope>
    <source>
        <strain evidence="2 3">SM1</strain>
    </source>
</reference>